<dbReference type="Proteomes" id="UP001631969">
    <property type="component" value="Unassembled WGS sequence"/>
</dbReference>
<evidence type="ECO:0000313" key="1">
    <source>
        <dbReference type="EMBL" id="MFM9331337.1"/>
    </source>
</evidence>
<gene>
    <name evidence="1" type="ORF">ACI1P1_23875</name>
</gene>
<comment type="caution">
    <text evidence="1">The sequence shown here is derived from an EMBL/GenBank/DDBJ whole genome shotgun (WGS) entry which is preliminary data.</text>
</comment>
<organism evidence="1 2">
    <name type="scientific">Paenibacillus mesotrionivorans</name>
    <dbReference type="NCBI Taxonomy" id="3160968"/>
    <lineage>
        <taxon>Bacteria</taxon>
        <taxon>Bacillati</taxon>
        <taxon>Bacillota</taxon>
        <taxon>Bacilli</taxon>
        <taxon>Bacillales</taxon>
        <taxon>Paenibacillaceae</taxon>
        <taxon>Paenibacillus</taxon>
    </lineage>
</organism>
<name>A0ACC7P7J9_9BACL</name>
<accession>A0ACC7P7J9</accession>
<sequence>MRLILSIWPKKLKYRLFASVLLFILIPFSLLQMMAYRQMEDSMELEFKEKAGKQLTIMKSQMAKVLDSMFRYYLFLERDPETRRMLLDASPRTPMERQELFGRAAERASSIRFPAQVAVTLADRTGQLYQPDGHLGSGDAYRRFVEDPVFSGLTNDQGYRWVAGDNLQFYGLLRDNGSEITGYVLMEFQYKGWLAEASRDLLLQQSYQIVDHTGQTIGLSDSRNTIGSALIRQVIEGIGSENLHQEKDPKGMAIVSGTYFNDFNWYILSYLPMNNYVGNLNAIRAQYLFTFAVLCLVFIVVTFLIAAAISRPLLLLRRKMALSAESELSIRVHEDAFTGEMKELAGTYNTMMDDIRKLLQRLKQEERMKEALHYRMLAAHMNPHFLMNTLNTIKWNVLDKGDNDTADICIALGKLLETTLNSEVELVHLKLELELLQAYMYIQNYRYEGLVAVEYDIDPALHYALVPKLSLQPLMENALKHGFAHMPEDARVILRVYRRSRQLIMELEDNGAGLDTTRPLSAAAPQRKGIGLANIQERLTLLFREEGVLRITALERGTVAAITLPLLVSDPFDKGGNRDVESSAGGG</sequence>
<dbReference type="EMBL" id="JBJURJ010000018">
    <property type="protein sequence ID" value="MFM9331337.1"/>
    <property type="molecule type" value="Genomic_DNA"/>
</dbReference>
<evidence type="ECO:0000313" key="2">
    <source>
        <dbReference type="Proteomes" id="UP001631969"/>
    </source>
</evidence>
<keyword evidence="2" id="KW-1185">Reference proteome</keyword>
<reference evidence="1" key="1">
    <citation type="submission" date="2024-12" db="EMBL/GenBank/DDBJ databases">
        <authorList>
            <person name="Wu N."/>
        </authorList>
    </citation>
    <scope>NUCLEOTIDE SEQUENCE</scope>
    <source>
        <strain evidence="1">P15</strain>
    </source>
</reference>
<proteinExistence type="predicted"/>
<dbReference type="EC" id="2.7.13.3" evidence="1"/>
<keyword evidence="1" id="KW-0808">Transferase</keyword>
<protein>
    <submittedName>
        <fullName evidence="1">Sensor histidine kinase</fullName>
        <ecNumber evidence="1">2.7.13.3</ecNumber>
    </submittedName>
</protein>
<keyword evidence="1" id="KW-0418">Kinase</keyword>